<keyword evidence="1" id="KW-0614">Plasmid</keyword>
<name>A0A2K9ZHU2_RHILE</name>
<gene>
    <name evidence="1" type="ORF">CUJ84_pRLN4000113</name>
</gene>
<geneLocation type="plasmid" evidence="2">
    <name>prln4</name>
</geneLocation>
<accession>A0A2K9ZHU2</accession>
<dbReference type="Proteomes" id="UP000238523">
    <property type="component" value="Plasmid pRLN4"/>
</dbReference>
<dbReference type="AlphaFoldDB" id="A0A2K9ZHU2"/>
<proteinExistence type="predicted"/>
<organism evidence="1 2">
    <name type="scientific">Rhizobium leguminosarum</name>
    <dbReference type="NCBI Taxonomy" id="384"/>
    <lineage>
        <taxon>Bacteria</taxon>
        <taxon>Pseudomonadati</taxon>
        <taxon>Pseudomonadota</taxon>
        <taxon>Alphaproteobacteria</taxon>
        <taxon>Hyphomicrobiales</taxon>
        <taxon>Rhizobiaceae</taxon>
        <taxon>Rhizobium/Agrobacterium group</taxon>
        <taxon>Rhizobium</taxon>
    </lineage>
</organism>
<sequence length="195" mass="21553">MSAHGDAHSLVVDDTRRPNENCRDTFDHGLPLFQRIPIEPFDIDVVDLCPFGQVLQAAVFELVGGNHQFSALFIGYTLLPAERLDGIGPLPTKARFQAARRIVDSRVDDAAVVPCLMDGQARLLFKENYTRTGTLFQNGHGGGKTNYAAAYNADVVNHCDTHSQSIEVNAESRANPTSRTCGWNRPQLWDAKYLP</sequence>
<reference evidence="1 2" key="1">
    <citation type="submission" date="2017-11" db="EMBL/GenBank/DDBJ databases">
        <title>Complete genome of Rhizobium leguminosarum Norway, an ineffective micro-symbiont.</title>
        <authorList>
            <person name="Hoffrichter A."/>
            <person name="Liang J."/>
            <person name="Brachmann A."/>
            <person name="Marin M."/>
        </authorList>
    </citation>
    <scope>NUCLEOTIDE SEQUENCE [LARGE SCALE GENOMIC DNA]</scope>
    <source>
        <strain evidence="1 2">Norway</strain>
        <plasmid evidence="2">prln4</plasmid>
    </source>
</reference>
<protein>
    <submittedName>
        <fullName evidence="1">Uncharacterized protein</fullName>
    </submittedName>
</protein>
<dbReference type="EMBL" id="CP025016">
    <property type="protein sequence ID" value="AUW47823.1"/>
    <property type="molecule type" value="Genomic_DNA"/>
</dbReference>
<evidence type="ECO:0000313" key="2">
    <source>
        <dbReference type="Proteomes" id="UP000238523"/>
    </source>
</evidence>
<evidence type="ECO:0000313" key="1">
    <source>
        <dbReference type="EMBL" id="AUW47823.1"/>
    </source>
</evidence>